<accession>A0AB39CF90</accession>
<dbReference type="EMBL" id="PQ037195">
    <property type="protein sequence ID" value="XDJ26097.1"/>
    <property type="molecule type" value="Genomic_DNA"/>
</dbReference>
<proteinExistence type="predicted"/>
<sequence length="30" mass="3380">MVLVFDTANNVFQLLHVGGLLLDDTVYRCL</sequence>
<evidence type="ECO:0000313" key="1">
    <source>
        <dbReference type="EMBL" id="XDJ26097.1"/>
    </source>
</evidence>
<reference evidence="1" key="1">
    <citation type="submission" date="2024-07" db="EMBL/GenBank/DDBJ databases">
        <title>vB_CacS-HV1, a novel Pahexavirus bacteriophage with lytic and anti-biofilm potential against Cutibacterium acnes.</title>
        <authorList>
            <person name="Xu J."/>
            <person name="Li X."/>
        </authorList>
    </citation>
    <scope>NUCLEOTIDE SEQUENCE</scope>
</reference>
<protein>
    <submittedName>
        <fullName evidence="1">Uncharacterized protein</fullName>
    </submittedName>
</protein>
<organism evidence="1">
    <name type="scientific">Cutibacterium phage vB_CacS-HV1</name>
    <dbReference type="NCBI Taxonomy" id="3236917"/>
    <lineage>
        <taxon>Viruses</taxon>
        <taxon>Duplodnaviria</taxon>
        <taxon>Heunggongvirae</taxon>
        <taxon>Uroviricota</taxon>
        <taxon>Caudoviricetes</taxon>
        <taxon>Pahexavirus</taxon>
    </lineage>
</organism>
<name>A0AB39CF90_9CAUD</name>